<dbReference type="InterPro" id="IPR051675">
    <property type="entry name" value="Endo/Exo/Phosphatase_dom_1"/>
</dbReference>
<dbReference type="RefSeq" id="WP_109569648.1">
    <property type="nucleotide sequence ID" value="NZ_CP029463.1"/>
</dbReference>
<sequence>MRIKKLKSYFVYSSEHRSGIFILTLLILLIQVFYYFYKNRSLSEYKLSEKEVQWLAVQQEIDSLKGSQINAKSKIYPFNPNFITDYKGYVLGMSVQELDKLRKFRAEGTFVNSAKEFQKVTGVSDSLLALISPYFKFPDWVNRKEVQQNNSNHKFLDSQSKVVSLIDANLATKEDWMEVYGIGDKISDIILKEKEKFGAFVAIEQLQYVWGITPEVYEKVHNRFFVSEENKELIKKINVNSASVKELASFPYFDYKLAKGIVTYRSMNGGVQNIEDLTKINDFPVEKIKIIALYLEM</sequence>
<dbReference type="Proteomes" id="UP000245429">
    <property type="component" value="Chromosome"/>
</dbReference>
<evidence type="ECO:0000313" key="2">
    <source>
        <dbReference type="EMBL" id="AWM14288.1"/>
    </source>
</evidence>
<protein>
    <recommendedName>
        <fullName evidence="4">Competence protein ComEA</fullName>
    </recommendedName>
</protein>
<keyword evidence="1" id="KW-0812">Transmembrane</keyword>
<gene>
    <name evidence="2" type="ORF">DI487_10770</name>
</gene>
<name>A0A2U8QVU8_9FLAO</name>
<keyword evidence="1" id="KW-1133">Transmembrane helix</keyword>
<organism evidence="2 3">
    <name type="scientific">Flavobacterium sediminis</name>
    <dbReference type="NCBI Taxonomy" id="2201181"/>
    <lineage>
        <taxon>Bacteria</taxon>
        <taxon>Pseudomonadati</taxon>
        <taxon>Bacteroidota</taxon>
        <taxon>Flavobacteriia</taxon>
        <taxon>Flavobacteriales</taxon>
        <taxon>Flavobacteriaceae</taxon>
        <taxon>Flavobacterium</taxon>
    </lineage>
</organism>
<dbReference type="SUPFAM" id="SSF47781">
    <property type="entry name" value="RuvA domain 2-like"/>
    <property type="match status" value="2"/>
</dbReference>
<dbReference type="Gene3D" id="1.10.150.280">
    <property type="entry name" value="AF1531-like domain"/>
    <property type="match status" value="2"/>
</dbReference>
<dbReference type="OrthoDB" id="981124at2"/>
<dbReference type="PANTHER" id="PTHR21180:SF32">
    <property type="entry name" value="ENDONUCLEASE_EXONUCLEASE_PHOSPHATASE FAMILY DOMAIN-CONTAINING PROTEIN 1"/>
    <property type="match status" value="1"/>
</dbReference>
<dbReference type="AlphaFoldDB" id="A0A2U8QVU8"/>
<keyword evidence="1" id="KW-0472">Membrane</keyword>
<accession>A0A2U8QVU8</accession>
<dbReference type="PANTHER" id="PTHR21180">
    <property type="entry name" value="ENDONUCLEASE/EXONUCLEASE/PHOSPHATASE FAMILY DOMAIN-CONTAINING PROTEIN 1"/>
    <property type="match status" value="1"/>
</dbReference>
<feature type="transmembrane region" description="Helical" evidence="1">
    <location>
        <begin position="20"/>
        <end position="37"/>
    </location>
</feature>
<dbReference type="Pfam" id="PF12836">
    <property type="entry name" value="HHH_3"/>
    <property type="match status" value="2"/>
</dbReference>
<evidence type="ECO:0000256" key="1">
    <source>
        <dbReference type="SAM" id="Phobius"/>
    </source>
</evidence>
<reference evidence="2 3" key="1">
    <citation type="submission" date="2018-05" db="EMBL/GenBank/DDBJ databases">
        <title>Flavobacterium sp. MEBiC07310.</title>
        <authorList>
            <person name="Baek K."/>
        </authorList>
    </citation>
    <scope>NUCLEOTIDE SEQUENCE [LARGE SCALE GENOMIC DNA]</scope>
    <source>
        <strain evidence="2 3">MEBiC07310</strain>
    </source>
</reference>
<dbReference type="KEGG" id="fse:DI487_10770"/>
<evidence type="ECO:0008006" key="4">
    <source>
        <dbReference type="Google" id="ProtNLM"/>
    </source>
</evidence>
<evidence type="ECO:0000313" key="3">
    <source>
        <dbReference type="Proteomes" id="UP000245429"/>
    </source>
</evidence>
<dbReference type="EMBL" id="CP029463">
    <property type="protein sequence ID" value="AWM14288.1"/>
    <property type="molecule type" value="Genomic_DNA"/>
</dbReference>
<keyword evidence="3" id="KW-1185">Reference proteome</keyword>
<dbReference type="InterPro" id="IPR010994">
    <property type="entry name" value="RuvA_2-like"/>
</dbReference>
<proteinExistence type="predicted"/>